<dbReference type="Gene3D" id="3.40.50.300">
    <property type="entry name" value="P-loop containing nucleotide triphosphate hydrolases"/>
    <property type="match status" value="1"/>
</dbReference>
<keyword evidence="6 9" id="KW-0238">DNA-binding</keyword>
<dbReference type="Pfam" id="PF05188">
    <property type="entry name" value="MutS_II"/>
    <property type="match status" value="1"/>
</dbReference>
<dbReference type="SMART" id="SM00533">
    <property type="entry name" value="MUTSd"/>
    <property type="match status" value="1"/>
</dbReference>
<evidence type="ECO:0000313" key="12">
    <source>
        <dbReference type="EMBL" id="MEN3929769.1"/>
    </source>
</evidence>
<evidence type="ECO:0000256" key="1">
    <source>
        <dbReference type="ARBA" id="ARBA00006271"/>
    </source>
</evidence>
<gene>
    <name evidence="9 12" type="primary">mutS</name>
    <name evidence="12" type="ORF">WJT86_01675</name>
</gene>
<keyword evidence="4 9" id="KW-0227">DNA damage</keyword>
<dbReference type="Gene3D" id="3.40.1170.10">
    <property type="entry name" value="DNA repair protein MutS, domain I"/>
    <property type="match status" value="1"/>
</dbReference>
<evidence type="ECO:0000256" key="3">
    <source>
        <dbReference type="ARBA" id="ARBA00022741"/>
    </source>
</evidence>
<dbReference type="InterPro" id="IPR000432">
    <property type="entry name" value="DNA_mismatch_repair_MutS_C"/>
</dbReference>
<dbReference type="PANTHER" id="PTHR11361">
    <property type="entry name" value="DNA MISMATCH REPAIR PROTEIN MUTS FAMILY MEMBER"/>
    <property type="match status" value="1"/>
</dbReference>
<evidence type="ECO:0000256" key="7">
    <source>
        <dbReference type="ARBA" id="ARBA00023204"/>
    </source>
</evidence>
<evidence type="ECO:0000256" key="2">
    <source>
        <dbReference type="ARBA" id="ARBA00021982"/>
    </source>
</evidence>
<accession>A0ABV0BFL0</accession>
<dbReference type="PROSITE" id="PS00486">
    <property type="entry name" value="DNA_MISMATCH_REPAIR_2"/>
    <property type="match status" value="1"/>
</dbReference>
<keyword evidence="7 9" id="KW-0234">DNA repair</keyword>
<dbReference type="CDD" id="cd03284">
    <property type="entry name" value="ABC_MutS1"/>
    <property type="match status" value="1"/>
</dbReference>
<feature type="binding site" evidence="9">
    <location>
        <begin position="636"/>
        <end position="643"/>
    </location>
    <ligand>
        <name>ATP</name>
        <dbReference type="ChEBI" id="CHEBI:30616"/>
    </ligand>
</feature>
<dbReference type="PIRSF" id="PIRSF037677">
    <property type="entry name" value="DNA_mis_repair_Msh6"/>
    <property type="match status" value="1"/>
</dbReference>
<proteinExistence type="inferred from homology"/>
<dbReference type="InterPro" id="IPR007695">
    <property type="entry name" value="DNA_mismatch_repair_MutS-lik_N"/>
</dbReference>
<protein>
    <recommendedName>
        <fullName evidence="2 9">DNA mismatch repair protein MutS</fullName>
    </recommendedName>
</protein>
<dbReference type="InterPro" id="IPR007696">
    <property type="entry name" value="DNA_mismatch_repair_MutS_core"/>
</dbReference>
<dbReference type="InterPro" id="IPR016151">
    <property type="entry name" value="DNA_mismatch_repair_MutS_N"/>
</dbReference>
<dbReference type="Proteomes" id="UP001418637">
    <property type="component" value="Unassembled WGS sequence"/>
</dbReference>
<name>A0ABV0BFL0_9HYPH</name>
<dbReference type="InterPro" id="IPR045076">
    <property type="entry name" value="MutS"/>
</dbReference>
<dbReference type="InterPro" id="IPR007861">
    <property type="entry name" value="DNA_mismatch_repair_MutS_clamp"/>
</dbReference>
<sequence length="889" mass="98128">MMAQYLEIKSAYPDCLLFYRMGDFYELFFEDAEVASRVLSIALTKRGKHQGNDIPMCGVPVDRADDYLLRLIAAEQRVAVCEQVEDPAEAKKRGPKSVVRREVIRLVTPGTITEERLLEPGQANLFLTIARRKQADESWMYGLAAVDISTGRFVLAESDQANLAAAIARLEPREIVLPEQIYYDEELLGFWREIRTSVTPLAGSGFESSSAEQRLRDYYNVASLDAFGSFSRPEIAAAGIALFYIEKTQFDDKPVLLPPIAEANGTTLSIDAATRANLELTRTLSGERNGSLLATIDRTQTPGGTRLLAEWLAGPLMEPTRIHRRQDAVAFFVENTPLRDNIRAVLKKIPDISRALSRLGLGRSGPRDLAALRDGLFAARELSGLLDRQQGELPQALTSIIRTITSLDTSVADELAALLDDELPLLKRDGGFIRPGAIPELDETRELQQDSRRFIASLQAQYATELDCRTLRIKHNNMLGYYIEVPQNVGQEMFQNQREKYVHRQTMSDAMRFTTVELGELEAKIASASDRALRIELGIFDRLCNTIVGQSRDIAATAAALAAADVFAGLAELAVELAWVRPHVDESLAFHIEGGRHPVVEAALRRDGKSFIANGCDLSSPETSSNPGGQILLITGPNMGGKSTYLRQNALIAILAQMGAFVPATEARIGIVDRLFSRVGAADDLARGRSTFMVEMVETAAILNQATARSLVILDEIGRGTSTFDGLSIAWAAIENLHEINRCRSLFATHFHELTVLSEKLSRLENATLKVTEWKGEVVFLHEVTSGAADRSYGLQVARLAGLPTAVINRAKVILAELERSDREQPKRAIIDDLPLFAMAQAQTRVPEVTEIPEPKDDPLRKALEDIDPDSMTPREALEALYLLKNKAQ</sequence>
<dbReference type="Gene3D" id="1.10.1420.10">
    <property type="match status" value="2"/>
</dbReference>
<dbReference type="SUPFAM" id="SSF53150">
    <property type="entry name" value="DNA repair protein MutS, domain II"/>
    <property type="match status" value="1"/>
</dbReference>
<organism evidence="12 13">
    <name type="scientific">Hohaiivirga grylli</name>
    <dbReference type="NCBI Taxonomy" id="3133970"/>
    <lineage>
        <taxon>Bacteria</taxon>
        <taxon>Pseudomonadati</taxon>
        <taxon>Pseudomonadota</taxon>
        <taxon>Alphaproteobacteria</taxon>
        <taxon>Hyphomicrobiales</taxon>
        <taxon>Methylobacteriaceae</taxon>
        <taxon>Hohaiivirga</taxon>
    </lineage>
</organism>
<feature type="domain" description="DNA mismatch repair proteins mutS family" evidence="11">
    <location>
        <begin position="710"/>
        <end position="726"/>
    </location>
</feature>
<evidence type="ECO:0000256" key="5">
    <source>
        <dbReference type="ARBA" id="ARBA00022840"/>
    </source>
</evidence>
<dbReference type="HAMAP" id="MF_00096">
    <property type="entry name" value="MutS"/>
    <property type="match status" value="1"/>
</dbReference>
<dbReference type="Gene3D" id="6.10.140.430">
    <property type="match status" value="1"/>
</dbReference>
<keyword evidence="3 9" id="KW-0547">Nucleotide-binding</keyword>
<dbReference type="InterPro" id="IPR027417">
    <property type="entry name" value="P-loop_NTPase"/>
</dbReference>
<dbReference type="InterPro" id="IPR007860">
    <property type="entry name" value="DNA_mmatch_repair_MutS_con_dom"/>
</dbReference>
<evidence type="ECO:0000256" key="8">
    <source>
        <dbReference type="ARBA" id="ARBA00024647"/>
    </source>
</evidence>
<dbReference type="NCBIfam" id="NF003810">
    <property type="entry name" value="PRK05399.1"/>
    <property type="match status" value="1"/>
</dbReference>
<dbReference type="EMBL" id="JBBYXI010000001">
    <property type="protein sequence ID" value="MEN3929769.1"/>
    <property type="molecule type" value="Genomic_DNA"/>
</dbReference>
<dbReference type="SUPFAM" id="SSF52540">
    <property type="entry name" value="P-loop containing nucleoside triphosphate hydrolases"/>
    <property type="match status" value="1"/>
</dbReference>
<dbReference type="Pfam" id="PF00488">
    <property type="entry name" value="MutS_V"/>
    <property type="match status" value="1"/>
</dbReference>
<dbReference type="NCBIfam" id="TIGR01070">
    <property type="entry name" value="mutS1"/>
    <property type="match status" value="1"/>
</dbReference>
<reference evidence="12 13" key="1">
    <citation type="submission" date="2024-04" db="EMBL/GenBank/DDBJ databases">
        <title>A novel species isolated from cricket.</title>
        <authorList>
            <person name="Wang H.-C."/>
        </authorList>
    </citation>
    <scope>NUCLEOTIDE SEQUENCE [LARGE SCALE GENOMIC DNA]</scope>
    <source>
        <strain evidence="12 13">WL0021</strain>
    </source>
</reference>
<dbReference type="InterPro" id="IPR005748">
    <property type="entry name" value="DNA_mismatch_repair_MutS"/>
</dbReference>
<dbReference type="InterPro" id="IPR017261">
    <property type="entry name" value="DNA_mismatch_repair_MutS/MSH"/>
</dbReference>
<keyword evidence="13" id="KW-1185">Reference proteome</keyword>
<evidence type="ECO:0000256" key="4">
    <source>
        <dbReference type="ARBA" id="ARBA00022763"/>
    </source>
</evidence>
<evidence type="ECO:0000259" key="11">
    <source>
        <dbReference type="PROSITE" id="PS00486"/>
    </source>
</evidence>
<dbReference type="Gene3D" id="3.30.420.110">
    <property type="entry name" value="MutS, connector domain"/>
    <property type="match status" value="1"/>
</dbReference>
<dbReference type="InterPro" id="IPR036187">
    <property type="entry name" value="DNA_mismatch_repair_MutS_sf"/>
</dbReference>
<keyword evidence="5 9" id="KW-0067">ATP-binding</keyword>
<dbReference type="Pfam" id="PF05192">
    <property type="entry name" value="MutS_III"/>
    <property type="match status" value="1"/>
</dbReference>
<dbReference type="Pfam" id="PF01624">
    <property type="entry name" value="MutS_I"/>
    <property type="match status" value="1"/>
</dbReference>
<evidence type="ECO:0000313" key="13">
    <source>
        <dbReference type="Proteomes" id="UP001418637"/>
    </source>
</evidence>
<comment type="caution">
    <text evidence="12">The sequence shown here is derived from an EMBL/GenBank/DDBJ whole genome shotgun (WGS) entry which is preliminary data.</text>
</comment>
<evidence type="ECO:0000256" key="10">
    <source>
        <dbReference type="RuleBase" id="RU003756"/>
    </source>
</evidence>
<dbReference type="PANTHER" id="PTHR11361:SF34">
    <property type="entry name" value="DNA MISMATCH REPAIR PROTEIN MSH1, MITOCHONDRIAL"/>
    <property type="match status" value="1"/>
</dbReference>
<dbReference type="SUPFAM" id="SSF48334">
    <property type="entry name" value="DNA repair protein MutS, domain III"/>
    <property type="match status" value="1"/>
</dbReference>
<evidence type="ECO:0000256" key="6">
    <source>
        <dbReference type="ARBA" id="ARBA00023125"/>
    </source>
</evidence>
<dbReference type="SUPFAM" id="SSF55271">
    <property type="entry name" value="DNA repair protein MutS, domain I"/>
    <property type="match status" value="1"/>
</dbReference>
<comment type="function">
    <text evidence="8 9">This protein is involved in the repair of mismatches in DNA. It is possible that it carries out the mismatch recognition step. This protein has a weak ATPase activity.</text>
</comment>
<comment type="similarity">
    <text evidence="1 9 10">Belongs to the DNA mismatch repair MutS family.</text>
</comment>
<evidence type="ECO:0000256" key="9">
    <source>
        <dbReference type="HAMAP-Rule" id="MF_00096"/>
    </source>
</evidence>
<dbReference type="InterPro" id="IPR036678">
    <property type="entry name" value="MutS_con_dom_sf"/>
</dbReference>
<dbReference type="Pfam" id="PF05190">
    <property type="entry name" value="MutS_IV"/>
    <property type="match status" value="1"/>
</dbReference>
<dbReference type="SMART" id="SM00534">
    <property type="entry name" value="MUTSac"/>
    <property type="match status" value="1"/>
</dbReference>